<dbReference type="GO" id="GO:0006508">
    <property type="term" value="P:proteolysis"/>
    <property type="evidence" value="ECO:0007669"/>
    <property type="project" value="InterPro"/>
</dbReference>
<feature type="non-terminal residue" evidence="1">
    <location>
        <position position="1"/>
    </location>
</feature>
<accession>A0AAD8BKY1</accession>
<gene>
    <name evidence="1" type="ORF">Bpfe_014043</name>
</gene>
<reference evidence="1" key="1">
    <citation type="journal article" date="2023" name="PLoS Negl. Trop. Dis.">
        <title>A genome sequence for Biomphalaria pfeifferi, the major vector snail for the human-infecting parasite Schistosoma mansoni.</title>
        <authorList>
            <person name="Bu L."/>
            <person name="Lu L."/>
            <person name="Laidemitt M.R."/>
            <person name="Zhang S.M."/>
            <person name="Mutuku M."/>
            <person name="Mkoji G."/>
            <person name="Steinauer M."/>
            <person name="Loker E.S."/>
        </authorList>
    </citation>
    <scope>NUCLEOTIDE SEQUENCE</scope>
    <source>
        <strain evidence="1">KasaAsao</strain>
    </source>
</reference>
<dbReference type="Proteomes" id="UP001233172">
    <property type="component" value="Unassembled WGS sequence"/>
</dbReference>
<sequence>AYMYGSIGTISGYRIIDGLVRDRDYYYEDGSYKEHFLLNNMDRTLKNRSECLKDQIDSYQLHGEN</sequence>
<evidence type="ECO:0000313" key="1">
    <source>
        <dbReference type="EMBL" id="KAK0056547.1"/>
    </source>
</evidence>
<dbReference type="InterPro" id="IPR000718">
    <property type="entry name" value="Peptidase_M13"/>
</dbReference>
<protein>
    <submittedName>
        <fullName evidence="1">Endothelin-converting enzyme 2</fullName>
    </submittedName>
</protein>
<dbReference type="AlphaFoldDB" id="A0AAD8BKY1"/>
<dbReference type="Gene3D" id="3.40.390.10">
    <property type="entry name" value="Collagenase (Catalytic Domain)"/>
    <property type="match status" value="1"/>
</dbReference>
<proteinExistence type="predicted"/>
<dbReference type="InterPro" id="IPR024079">
    <property type="entry name" value="MetalloPept_cat_dom_sf"/>
</dbReference>
<organism evidence="1 2">
    <name type="scientific">Biomphalaria pfeifferi</name>
    <name type="common">Bloodfluke planorb</name>
    <name type="synonym">Freshwater snail</name>
    <dbReference type="NCBI Taxonomy" id="112525"/>
    <lineage>
        <taxon>Eukaryota</taxon>
        <taxon>Metazoa</taxon>
        <taxon>Spiralia</taxon>
        <taxon>Lophotrochozoa</taxon>
        <taxon>Mollusca</taxon>
        <taxon>Gastropoda</taxon>
        <taxon>Heterobranchia</taxon>
        <taxon>Euthyneura</taxon>
        <taxon>Panpulmonata</taxon>
        <taxon>Hygrophila</taxon>
        <taxon>Lymnaeoidea</taxon>
        <taxon>Planorbidae</taxon>
        <taxon>Biomphalaria</taxon>
    </lineage>
</organism>
<feature type="non-terminal residue" evidence="1">
    <location>
        <position position="65"/>
    </location>
</feature>
<comment type="caution">
    <text evidence="1">The sequence shown here is derived from an EMBL/GenBank/DDBJ whole genome shotgun (WGS) entry which is preliminary data.</text>
</comment>
<dbReference type="EMBL" id="JASAOG010000061">
    <property type="protein sequence ID" value="KAK0056547.1"/>
    <property type="molecule type" value="Genomic_DNA"/>
</dbReference>
<evidence type="ECO:0000313" key="2">
    <source>
        <dbReference type="Proteomes" id="UP001233172"/>
    </source>
</evidence>
<dbReference type="GO" id="GO:0004222">
    <property type="term" value="F:metalloendopeptidase activity"/>
    <property type="evidence" value="ECO:0007669"/>
    <property type="project" value="InterPro"/>
</dbReference>
<dbReference type="PROSITE" id="PS51885">
    <property type="entry name" value="NEPRILYSIN"/>
    <property type="match status" value="1"/>
</dbReference>
<keyword evidence="2" id="KW-1185">Reference proteome</keyword>
<name>A0AAD8BKY1_BIOPF</name>
<reference evidence="1" key="2">
    <citation type="submission" date="2023-04" db="EMBL/GenBank/DDBJ databases">
        <authorList>
            <person name="Bu L."/>
            <person name="Lu L."/>
            <person name="Laidemitt M.R."/>
            <person name="Zhang S.M."/>
            <person name="Mutuku M."/>
            <person name="Mkoji G."/>
            <person name="Steinauer M."/>
            <person name="Loker E.S."/>
        </authorList>
    </citation>
    <scope>NUCLEOTIDE SEQUENCE</scope>
    <source>
        <strain evidence="1">KasaAsao</strain>
        <tissue evidence="1">Whole Snail</tissue>
    </source>
</reference>